<dbReference type="STRING" id="67003.A0A1X0NKT7"/>
<dbReference type="InterPro" id="IPR013780">
    <property type="entry name" value="Glyco_hydro_b"/>
</dbReference>
<evidence type="ECO:0000256" key="1">
    <source>
        <dbReference type="PROSITE-ProRule" id="PRU00239"/>
    </source>
</evidence>
<comment type="caution">
    <text evidence="4">The sequence shown here is derived from an EMBL/GenBank/DDBJ whole genome shotgun (WGS) entry which is preliminary data.</text>
</comment>
<dbReference type="InterPro" id="IPR036310">
    <property type="entry name" value="Smp-1-like_sf"/>
</dbReference>
<dbReference type="PANTHER" id="PTHR10183">
    <property type="entry name" value="CALPAIN"/>
    <property type="match status" value="1"/>
</dbReference>
<dbReference type="InterPro" id="IPR022684">
    <property type="entry name" value="Calpain_cysteine_protease"/>
</dbReference>
<dbReference type="SMART" id="SM00230">
    <property type="entry name" value="CysPc"/>
    <property type="match status" value="1"/>
</dbReference>
<dbReference type="EMBL" id="NBCO01000041">
    <property type="protein sequence ID" value="ORC84769.1"/>
    <property type="molecule type" value="Genomic_DNA"/>
</dbReference>
<feature type="domain" description="Calpain catalytic" evidence="3">
    <location>
        <begin position="276"/>
        <end position="599"/>
    </location>
</feature>
<dbReference type="GeneID" id="39989627"/>
<dbReference type="RefSeq" id="XP_028878835.1">
    <property type="nucleotide sequence ID" value="XM_029029847.1"/>
</dbReference>
<dbReference type="Gene3D" id="3.90.70.10">
    <property type="entry name" value="Cysteine proteinases"/>
    <property type="match status" value="1"/>
</dbReference>
<protein>
    <submittedName>
        <fullName evidence="4">Calpain-like cysteine peptidase</fullName>
    </submittedName>
</protein>
<dbReference type="Pfam" id="PF09149">
    <property type="entry name" value="DUF1935"/>
    <property type="match status" value="1"/>
</dbReference>
<dbReference type="PROSITE" id="PS50203">
    <property type="entry name" value="CALPAIN_CAT"/>
    <property type="match status" value="1"/>
</dbReference>
<organism evidence="4 5">
    <name type="scientific">Trypanosoma theileri</name>
    <dbReference type="NCBI Taxonomy" id="67003"/>
    <lineage>
        <taxon>Eukaryota</taxon>
        <taxon>Discoba</taxon>
        <taxon>Euglenozoa</taxon>
        <taxon>Kinetoplastea</taxon>
        <taxon>Metakinetoplastina</taxon>
        <taxon>Trypanosomatida</taxon>
        <taxon>Trypanosomatidae</taxon>
        <taxon>Trypanosoma</taxon>
    </lineage>
</organism>
<dbReference type="InterPro" id="IPR001300">
    <property type="entry name" value="Peptidase_C2_calpain_cat"/>
</dbReference>
<dbReference type="OrthoDB" id="424753at2759"/>
<dbReference type="PANTHER" id="PTHR10183:SF423">
    <property type="entry name" value="LEUCINE-RICH REPEAT PROTEIN (LRRP)"/>
    <property type="match status" value="1"/>
</dbReference>
<dbReference type="InterPro" id="IPR038765">
    <property type="entry name" value="Papain-like_cys_pep_sf"/>
</dbReference>
<feature type="non-terminal residue" evidence="4">
    <location>
        <position position="1"/>
    </location>
</feature>
<evidence type="ECO:0000313" key="4">
    <source>
        <dbReference type="EMBL" id="ORC84769.1"/>
    </source>
</evidence>
<dbReference type="Pfam" id="PF00648">
    <property type="entry name" value="Peptidase_C2"/>
    <property type="match status" value="1"/>
</dbReference>
<evidence type="ECO:0000313" key="5">
    <source>
        <dbReference type="Proteomes" id="UP000192257"/>
    </source>
</evidence>
<dbReference type="VEuPathDB" id="TriTrypDB:TM35_000411390"/>
<dbReference type="Proteomes" id="UP000192257">
    <property type="component" value="Unassembled WGS sequence"/>
</dbReference>
<dbReference type="SUPFAM" id="SSF54001">
    <property type="entry name" value="Cysteine proteinases"/>
    <property type="match status" value="1"/>
</dbReference>
<evidence type="ECO:0000256" key="2">
    <source>
        <dbReference type="SAM" id="MobiDB-lite"/>
    </source>
</evidence>
<dbReference type="SUPFAM" id="SSF101601">
    <property type="entry name" value="Smp-1-like"/>
    <property type="match status" value="1"/>
</dbReference>
<comment type="caution">
    <text evidence="1">Lacks conserved residue(s) required for the propagation of feature annotation.</text>
</comment>
<sequence>NSVKKTDTVEVQSIMNEKRRFSEPKNEIIQRRKRNSRVTIIKTLPSPFLAEFQPSSPTKEILESSNDEFDDFNINNKRTCCYGNNHHSNSNNNNNSNSSSASNSICSIHTSTKSLKHESSTSSMFKYGEPPINGSITPIFKKGLLYKIVPHDGTWYFYNDTVKYEMNVQFIFSSSSKLIPGPKTTVKRLSSGEYEAHLVVMPGDTEEFISGDINGYKNICTARDVGEKYRNKHVERQTDAIYSQLNDIANFIGKPIKDLTEEDVLQTCKLMENSPGFIDPIFGPYHYSLYRPKIDNIFLYALPWRRPQEYIPVSEKNECRLFRASVSPHDVQRGSGGDAYLISAMTILAEFPMKVRELFRHPVCIEDGKAERQQHAYRVTLNYSGWWRTVLVDDYLPASLHAPEFARCERDLRKLWVSLLQKAYAKLYGSYAAIQYGDTLETLQDFLGFPTCRFDDEWAAAFVDGPSSSSSRSLFLTIESRHHSGYIVCLSTPDDESAEATLQRFGMHFGLSYYIMDIVRHGQRRLLKLRCSHGISEGHYTNLSQHISFYKPSQEEEKEEKEHNNNKREEEKEDEEGALWLDWSEALRLFDGGGICTTRFAYKDYRVRGNFNACMPNVVVKIDITVGLNAYCILSQPDNRGNVNTTDNNESLLPLMLCVTLSSSGEKDLQYFDVCASTVPDLTTFQQDFIVARDIALHYKFDPRCSPYYIIPRVYGNTGILPYTIGLLTDRMIDNNAVRVNFVQFPNELPEILETISVLDTSPVETDYQIRRSTGIVKVKRGTGIHSDESSLHEEK</sequence>
<keyword evidence="5" id="KW-1185">Reference proteome</keyword>
<evidence type="ECO:0000259" key="3">
    <source>
        <dbReference type="PROSITE" id="PS50203"/>
    </source>
</evidence>
<dbReference type="GO" id="GO:0006508">
    <property type="term" value="P:proteolysis"/>
    <property type="evidence" value="ECO:0007669"/>
    <property type="project" value="InterPro"/>
</dbReference>
<feature type="region of interest" description="Disordered" evidence="2">
    <location>
        <begin position="551"/>
        <end position="574"/>
    </location>
</feature>
<accession>A0A1X0NKT7</accession>
<gene>
    <name evidence="4" type="ORF">TM35_000411390</name>
</gene>
<proteinExistence type="predicted"/>
<dbReference type="AlphaFoldDB" id="A0A1X0NKT7"/>
<dbReference type="InterPro" id="IPR015232">
    <property type="entry name" value="DUF1935"/>
</dbReference>
<dbReference type="PRINTS" id="PR00704">
    <property type="entry name" value="CALPAIN"/>
</dbReference>
<dbReference type="Gene3D" id="2.60.40.1180">
    <property type="entry name" value="Golgi alpha-mannosidase II"/>
    <property type="match status" value="1"/>
</dbReference>
<reference evidence="4 5" key="1">
    <citation type="submission" date="2017-03" db="EMBL/GenBank/DDBJ databases">
        <title>An alternative strategy for trypanosome survival in the mammalian bloodstream revealed through genome and transcriptome analysis of the ubiquitous bovine parasite Trypanosoma (Megatrypanum) theileri.</title>
        <authorList>
            <person name="Kelly S."/>
            <person name="Ivens A."/>
            <person name="Mott A."/>
            <person name="O'Neill E."/>
            <person name="Emms D."/>
            <person name="Macleod O."/>
            <person name="Voorheis P."/>
            <person name="Matthews J."/>
            <person name="Matthews K."/>
            <person name="Carrington M."/>
        </authorList>
    </citation>
    <scope>NUCLEOTIDE SEQUENCE [LARGE SCALE GENOMIC DNA]</scope>
    <source>
        <strain evidence="4">Edinburgh</strain>
    </source>
</reference>
<name>A0A1X0NKT7_9TRYP</name>
<feature type="compositionally biased region" description="Basic and acidic residues" evidence="2">
    <location>
        <begin position="560"/>
        <end position="570"/>
    </location>
</feature>
<dbReference type="GO" id="GO:0004198">
    <property type="term" value="F:calcium-dependent cysteine-type endopeptidase activity"/>
    <property type="evidence" value="ECO:0007669"/>
    <property type="project" value="InterPro"/>
</dbReference>